<evidence type="ECO:0000313" key="5">
    <source>
        <dbReference type="EMBL" id="AEF96307.1"/>
    </source>
</evidence>
<dbReference type="SUPFAM" id="SSF53056">
    <property type="entry name" value="beta-carbonic anhydrase, cab"/>
    <property type="match status" value="1"/>
</dbReference>
<dbReference type="SMART" id="SM00947">
    <property type="entry name" value="Pro_CA"/>
    <property type="match status" value="1"/>
</dbReference>
<evidence type="ECO:0000256" key="1">
    <source>
        <dbReference type="ARBA" id="ARBA00006217"/>
    </source>
</evidence>
<dbReference type="GO" id="GO:0004089">
    <property type="term" value="F:carbonate dehydratase activity"/>
    <property type="evidence" value="ECO:0007669"/>
    <property type="project" value="InterPro"/>
</dbReference>
<gene>
    <name evidence="5" type="ordered locus">Metig_0761</name>
</gene>
<protein>
    <submittedName>
        <fullName evidence="5">Carbonic anhydrase</fullName>
    </submittedName>
</protein>
<dbReference type="KEGG" id="mig:Metig_0761"/>
<feature type="binding site" evidence="4">
    <location>
        <position position="80"/>
    </location>
    <ligand>
        <name>Zn(2+)</name>
        <dbReference type="ChEBI" id="CHEBI:29105"/>
    </ligand>
</feature>
<keyword evidence="2 4" id="KW-0479">Metal-binding</keyword>
<dbReference type="Proteomes" id="UP000009227">
    <property type="component" value="Chromosome"/>
</dbReference>
<dbReference type="AlphaFoldDB" id="F6BCU6"/>
<keyword evidence="6" id="KW-1185">Reference proteome</keyword>
<dbReference type="RefSeq" id="WP_013798910.1">
    <property type="nucleotide sequence ID" value="NC_015562.1"/>
</dbReference>
<keyword evidence="3 4" id="KW-0862">Zinc</keyword>
<proteinExistence type="inferred from homology"/>
<dbReference type="EMBL" id="CP002737">
    <property type="protein sequence ID" value="AEF96307.1"/>
    <property type="molecule type" value="Genomic_DNA"/>
</dbReference>
<feature type="binding site" evidence="4">
    <location>
        <position position="25"/>
    </location>
    <ligand>
        <name>Zn(2+)</name>
        <dbReference type="ChEBI" id="CHEBI:29105"/>
    </ligand>
</feature>
<name>F6BCU6_METIK</name>
<reference evidence="5 6" key="1">
    <citation type="submission" date="2011-05" db="EMBL/GenBank/DDBJ databases">
        <title>Complete sequence of Methanotorris igneus Kol 5.</title>
        <authorList>
            <consortium name="US DOE Joint Genome Institute"/>
            <person name="Lucas S."/>
            <person name="Han J."/>
            <person name="Lapidus A."/>
            <person name="Cheng J.-F."/>
            <person name="Goodwin L."/>
            <person name="Pitluck S."/>
            <person name="Peters L."/>
            <person name="Mikhailova N."/>
            <person name="Chertkov O."/>
            <person name="Han C."/>
            <person name="Tapia R."/>
            <person name="Land M."/>
            <person name="Hauser L."/>
            <person name="Kyrpides N."/>
            <person name="Ivanova N."/>
            <person name="Pagani I."/>
            <person name="Sieprawska-Lupa M."/>
            <person name="Whitman W."/>
            <person name="Woyke T."/>
        </authorList>
    </citation>
    <scope>NUCLEOTIDE SEQUENCE [LARGE SCALE GENOMIC DNA]</scope>
    <source>
        <strain evidence="6">DSM 5666 / JCM 11834 / Kol 5</strain>
    </source>
</reference>
<evidence type="ECO:0000256" key="4">
    <source>
        <dbReference type="PIRSR" id="PIRSR601765-2"/>
    </source>
</evidence>
<evidence type="ECO:0000256" key="2">
    <source>
        <dbReference type="ARBA" id="ARBA00022723"/>
    </source>
</evidence>
<dbReference type="PANTHER" id="PTHR43175:SF3">
    <property type="entry name" value="CARBON DISULFIDE HYDROLASE"/>
    <property type="match status" value="1"/>
</dbReference>
<comment type="cofactor">
    <cofactor evidence="4">
        <name>Zn(2+)</name>
        <dbReference type="ChEBI" id="CHEBI:29105"/>
    </cofactor>
    <text evidence="4">Binds 1 zinc ion per subunit.</text>
</comment>
<dbReference type="CDD" id="cd03379">
    <property type="entry name" value="beta_CA_cladeD"/>
    <property type="match status" value="1"/>
</dbReference>
<feature type="binding site" evidence="4">
    <location>
        <position position="83"/>
    </location>
    <ligand>
        <name>Zn(2+)</name>
        <dbReference type="ChEBI" id="CHEBI:29105"/>
    </ligand>
</feature>
<dbReference type="Gene3D" id="3.40.1050.10">
    <property type="entry name" value="Carbonic anhydrase"/>
    <property type="match status" value="1"/>
</dbReference>
<accession>F6BCU6</accession>
<sequence>MILNTNGGINLGNVKPKKKLAIVTCMDARLVNFLSEKLGVKRGDAKVIKNAGNIITDDVIRSLVVAIYCLGVEKVMVVGHTDCGMKSIDVEEIKKKMIERGANPYFTPNLKCWLGKIDDEEKNVIEGVNIIKNHPAIPKDITVEGYLIDVETGELKKLC</sequence>
<dbReference type="GeneID" id="10643600"/>
<organism evidence="6">
    <name type="scientific">Methanotorris igneus (strain DSM 5666 / JCM 11834 / Kol 5)</name>
    <dbReference type="NCBI Taxonomy" id="880724"/>
    <lineage>
        <taxon>Archaea</taxon>
        <taxon>Methanobacteriati</taxon>
        <taxon>Methanobacteriota</taxon>
        <taxon>Methanomada group</taxon>
        <taxon>Methanococci</taxon>
        <taxon>Methanococcales</taxon>
        <taxon>Methanocaldococcaceae</taxon>
        <taxon>Methanotorris</taxon>
    </lineage>
</organism>
<dbReference type="GO" id="GO:0008270">
    <property type="term" value="F:zinc ion binding"/>
    <property type="evidence" value="ECO:0007669"/>
    <property type="project" value="InterPro"/>
</dbReference>
<evidence type="ECO:0000256" key="3">
    <source>
        <dbReference type="ARBA" id="ARBA00022833"/>
    </source>
</evidence>
<dbReference type="HOGENOM" id="CLU_084253_3_0_2"/>
<comment type="similarity">
    <text evidence="1">Belongs to the beta-class carbonic anhydrase family.</text>
</comment>
<dbReference type="STRING" id="880724.Metig_0761"/>
<dbReference type="Pfam" id="PF00484">
    <property type="entry name" value="Pro_CA"/>
    <property type="match status" value="1"/>
</dbReference>
<dbReference type="PANTHER" id="PTHR43175">
    <property type="entry name" value="CARBONIC ANHYDRASE"/>
    <property type="match status" value="1"/>
</dbReference>
<dbReference type="InterPro" id="IPR001765">
    <property type="entry name" value="Carbonic_anhydrase"/>
</dbReference>
<dbReference type="InterPro" id="IPR036874">
    <property type="entry name" value="Carbonic_anhydrase_sf"/>
</dbReference>
<evidence type="ECO:0000313" key="6">
    <source>
        <dbReference type="Proteomes" id="UP000009227"/>
    </source>
</evidence>